<organism evidence="2">
    <name type="scientific">Salmonella enterica</name>
    <name type="common">Salmonella choleraesuis</name>
    <dbReference type="NCBI Taxonomy" id="28901"/>
    <lineage>
        <taxon>Bacteria</taxon>
        <taxon>Pseudomonadati</taxon>
        <taxon>Pseudomonadota</taxon>
        <taxon>Gammaproteobacteria</taxon>
        <taxon>Enterobacterales</taxon>
        <taxon>Enterobacteriaceae</taxon>
        <taxon>Salmonella</taxon>
    </lineage>
</organism>
<accession>A0A5Y3FJR4</accession>
<dbReference type="Gene3D" id="3.90.1530.10">
    <property type="entry name" value="Conserved hypothetical protein from pyrococcus furiosus pfu- 392566-001, ParB domain"/>
    <property type="match status" value="1"/>
</dbReference>
<feature type="non-terminal residue" evidence="2">
    <location>
        <position position="175"/>
    </location>
</feature>
<dbReference type="GO" id="GO:0007059">
    <property type="term" value="P:chromosome segregation"/>
    <property type="evidence" value="ECO:0007669"/>
    <property type="project" value="TreeGrafter"/>
</dbReference>
<evidence type="ECO:0000259" key="1">
    <source>
        <dbReference type="SMART" id="SM00470"/>
    </source>
</evidence>
<dbReference type="InterPro" id="IPR003115">
    <property type="entry name" value="ParB_N"/>
</dbReference>
<dbReference type="AlphaFoldDB" id="A0A5Y3FJR4"/>
<dbReference type="SUPFAM" id="SSF110849">
    <property type="entry name" value="ParB/Sulfiredoxin"/>
    <property type="match status" value="1"/>
</dbReference>
<comment type="caution">
    <text evidence="2">The sequence shown here is derived from an EMBL/GenBank/DDBJ whole genome shotgun (WGS) entry which is preliminary data.</text>
</comment>
<dbReference type="GO" id="GO:0005694">
    <property type="term" value="C:chromosome"/>
    <property type="evidence" value="ECO:0007669"/>
    <property type="project" value="TreeGrafter"/>
</dbReference>
<dbReference type="PANTHER" id="PTHR33375">
    <property type="entry name" value="CHROMOSOME-PARTITIONING PROTEIN PARB-RELATED"/>
    <property type="match status" value="1"/>
</dbReference>
<proteinExistence type="predicted"/>
<dbReference type="Pfam" id="PF02195">
    <property type="entry name" value="ParB_N"/>
    <property type="match status" value="1"/>
</dbReference>
<evidence type="ECO:0000313" key="2">
    <source>
        <dbReference type="EMBL" id="ECH3083826.1"/>
    </source>
</evidence>
<dbReference type="PANTHER" id="PTHR33375:SF1">
    <property type="entry name" value="CHROMOSOME-PARTITIONING PROTEIN PARB-RELATED"/>
    <property type="match status" value="1"/>
</dbReference>
<name>A0A5Y3FJR4_SALER</name>
<dbReference type="InterPro" id="IPR050336">
    <property type="entry name" value="Chromosome_partition/occlusion"/>
</dbReference>
<sequence>MIQIRFGDNFIYLETNKLIPSKELLENVKRSHKYHQIVTSIESLGIIEPIIVFYDKDKDVTKILDGHLRVEALKDLGIEKAPCILSSIDDAFTPNKQVNHINVVEEHRMIIKSLAKVSIEKLSAALGISVDAIKDKANVMNGIDPSVIAKLSDKPIPKATFDVLRKMKPIRQIEA</sequence>
<protein>
    <submittedName>
        <fullName evidence="2">Chromosome partitioning protein ParB</fullName>
    </submittedName>
</protein>
<dbReference type="EMBL" id="AAIRFB010000105">
    <property type="protein sequence ID" value="ECH3083826.1"/>
    <property type="molecule type" value="Genomic_DNA"/>
</dbReference>
<dbReference type="InterPro" id="IPR011111">
    <property type="entry name" value="Plasmid_RepB"/>
</dbReference>
<dbReference type="Pfam" id="PF07506">
    <property type="entry name" value="RepB"/>
    <property type="match status" value="1"/>
</dbReference>
<feature type="domain" description="ParB-like N-terminal" evidence="1">
    <location>
        <begin position="11"/>
        <end position="104"/>
    </location>
</feature>
<reference evidence="2" key="1">
    <citation type="submission" date="2019-07" db="EMBL/GenBank/DDBJ databases">
        <authorList>
            <consortium name="PulseNet: The National Subtyping Network for Foodborne Disease Surveillance"/>
            <person name="Tarr C.L."/>
            <person name="Trees E."/>
            <person name="Katz L.S."/>
            <person name="Carleton-Romer H.A."/>
            <person name="Stroika S."/>
            <person name="Kucerova Z."/>
            <person name="Roache K.F."/>
            <person name="Sabol A.L."/>
            <person name="Besser J."/>
            <person name="Gerner-Smidt P."/>
        </authorList>
    </citation>
    <scope>NUCLEOTIDE SEQUENCE</scope>
    <source>
        <strain evidence="2">PNUSAS083918</strain>
    </source>
</reference>
<dbReference type="InterPro" id="IPR036086">
    <property type="entry name" value="ParB/Sulfiredoxin_sf"/>
</dbReference>
<dbReference type="GO" id="GO:0045881">
    <property type="term" value="P:positive regulation of sporulation resulting in formation of a cellular spore"/>
    <property type="evidence" value="ECO:0007669"/>
    <property type="project" value="TreeGrafter"/>
</dbReference>
<gene>
    <name evidence="2" type="ORF">FOU00_21905</name>
</gene>
<dbReference type="SMART" id="SM00470">
    <property type="entry name" value="ParB"/>
    <property type="match status" value="1"/>
</dbReference>